<dbReference type="InterPro" id="IPR035441">
    <property type="entry name" value="TFIIS/LEDGF_dom_sf"/>
</dbReference>
<keyword evidence="2 3" id="KW-0539">Nucleus</keyword>
<gene>
    <name evidence="6" type="ORF">EJB05_52017</name>
</gene>
<evidence type="ECO:0000313" key="6">
    <source>
        <dbReference type="EMBL" id="TVU02464.1"/>
    </source>
</evidence>
<dbReference type="PANTHER" id="PTHR46554:SF5">
    <property type="entry name" value="OS10G0327400 PROTEIN"/>
    <property type="match status" value="1"/>
</dbReference>
<dbReference type="Pfam" id="PF08711">
    <property type="entry name" value="Med26"/>
    <property type="match status" value="1"/>
</dbReference>
<feature type="compositionally biased region" description="Polar residues" evidence="4">
    <location>
        <begin position="87"/>
        <end position="97"/>
    </location>
</feature>
<feature type="domain" description="TFIIS N-terminal" evidence="5">
    <location>
        <begin position="1"/>
        <end position="81"/>
    </location>
</feature>
<protein>
    <recommendedName>
        <fullName evidence="5">TFIIS N-terminal domain-containing protein</fullName>
    </recommendedName>
</protein>
<comment type="caution">
    <text evidence="6">The sequence shown here is derived from an EMBL/GenBank/DDBJ whole genome shotgun (WGS) entry which is preliminary data.</text>
</comment>
<dbReference type="CDD" id="cd00183">
    <property type="entry name" value="TFIIS_I"/>
    <property type="match status" value="1"/>
</dbReference>
<dbReference type="AlphaFoldDB" id="A0A5J9SU52"/>
<dbReference type="InterPro" id="IPR003617">
    <property type="entry name" value="TFIIS/CRSP70_N_sub"/>
</dbReference>
<evidence type="ECO:0000313" key="7">
    <source>
        <dbReference type="Proteomes" id="UP000324897"/>
    </source>
</evidence>
<dbReference type="SMART" id="SM00509">
    <property type="entry name" value="TFS2N"/>
    <property type="match status" value="1"/>
</dbReference>
<evidence type="ECO:0000256" key="2">
    <source>
        <dbReference type="ARBA" id="ARBA00023242"/>
    </source>
</evidence>
<evidence type="ECO:0000256" key="3">
    <source>
        <dbReference type="PROSITE-ProRule" id="PRU00649"/>
    </source>
</evidence>
<keyword evidence="7" id="KW-1185">Reference proteome</keyword>
<evidence type="ECO:0000259" key="5">
    <source>
        <dbReference type="PROSITE" id="PS51319"/>
    </source>
</evidence>
<dbReference type="PROSITE" id="PS51319">
    <property type="entry name" value="TFIIS_N"/>
    <property type="match status" value="1"/>
</dbReference>
<dbReference type="Gene3D" id="1.20.930.10">
    <property type="entry name" value="Conserved domain common to transcription factors TFIIS, elongin A, CRSP70"/>
    <property type="match status" value="1"/>
</dbReference>
<feature type="compositionally biased region" description="Polar residues" evidence="4">
    <location>
        <begin position="145"/>
        <end position="168"/>
    </location>
</feature>
<organism evidence="6 7">
    <name type="scientific">Eragrostis curvula</name>
    <name type="common">weeping love grass</name>
    <dbReference type="NCBI Taxonomy" id="38414"/>
    <lineage>
        <taxon>Eukaryota</taxon>
        <taxon>Viridiplantae</taxon>
        <taxon>Streptophyta</taxon>
        <taxon>Embryophyta</taxon>
        <taxon>Tracheophyta</taxon>
        <taxon>Spermatophyta</taxon>
        <taxon>Magnoliopsida</taxon>
        <taxon>Liliopsida</taxon>
        <taxon>Poales</taxon>
        <taxon>Poaceae</taxon>
        <taxon>PACMAD clade</taxon>
        <taxon>Chloridoideae</taxon>
        <taxon>Eragrostideae</taxon>
        <taxon>Eragrostidinae</taxon>
        <taxon>Eragrostis</taxon>
    </lineage>
</organism>
<reference evidence="6 7" key="1">
    <citation type="journal article" date="2019" name="Sci. Rep.">
        <title>A high-quality genome of Eragrostis curvula grass provides insights into Poaceae evolution and supports new strategies to enhance forage quality.</title>
        <authorList>
            <person name="Carballo J."/>
            <person name="Santos B.A.C.M."/>
            <person name="Zappacosta D."/>
            <person name="Garbus I."/>
            <person name="Selva J.P."/>
            <person name="Gallo C.A."/>
            <person name="Diaz A."/>
            <person name="Albertini E."/>
            <person name="Caccamo M."/>
            <person name="Echenique V."/>
        </authorList>
    </citation>
    <scope>NUCLEOTIDE SEQUENCE [LARGE SCALE GENOMIC DNA]</scope>
    <source>
        <strain evidence="7">cv. Victoria</strain>
        <tissue evidence="6">Leaf</tissue>
    </source>
</reference>
<name>A0A5J9SU52_9POAL</name>
<accession>A0A5J9SU52</accession>
<feature type="region of interest" description="Disordered" evidence="4">
    <location>
        <begin position="82"/>
        <end position="235"/>
    </location>
</feature>
<comment type="subcellular location">
    <subcellularLocation>
        <location evidence="1 3">Nucleus</location>
    </subcellularLocation>
</comment>
<dbReference type="Gramene" id="TVU02464">
    <property type="protein sequence ID" value="TVU02464"/>
    <property type="gene ID" value="EJB05_52017"/>
</dbReference>
<dbReference type="SUPFAM" id="SSF47676">
    <property type="entry name" value="Conserved domain common to transcription factors TFIIS, elongin A, CRSP70"/>
    <property type="match status" value="1"/>
</dbReference>
<dbReference type="GO" id="GO:0005634">
    <property type="term" value="C:nucleus"/>
    <property type="evidence" value="ECO:0007669"/>
    <property type="project" value="UniProtKB-SubCell"/>
</dbReference>
<dbReference type="EMBL" id="RWGY01000321">
    <property type="protein sequence ID" value="TVU02464.1"/>
    <property type="molecule type" value="Genomic_DNA"/>
</dbReference>
<dbReference type="OrthoDB" id="696179at2759"/>
<evidence type="ECO:0000256" key="4">
    <source>
        <dbReference type="SAM" id="MobiDB-lite"/>
    </source>
</evidence>
<dbReference type="InterPro" id="IPR017923">
    <property type="entry name" value="TFIIS_N"/>
</dbReference>
<dbReference type="Proteomes" id="UP000324897">
    <property type="component" value="Unassembled WGS sequence"/>
</dbReference>
<evidence type="ECO:0000256" key="1">
    <source>
        <dbReference type="ARBA" id="ARBA00004123"/>
    </source>
</evidence>
<proteinExistence type="predicted"/>
<sequence length="309" mass="32740">MENGVLDTVARINSKLAGENGGEAVLESLRQLQAVPMTFQVLEATKVGRAVNALRKNASSDLARELAAALFGRWKALAEEHFRRSRSQSPDSSNPTDVSEKKLAPAASPDTPMVADKSVRRPLPIKLKPTGAPSVSRACKRTAEVPTSSTDTTTVKKQSCTKQSNATAKTAPASSKPIGSNEGASLPGTANPKTPSVAKPAASLANKAKKLPDAAPPPKPGGSSGRKRKEAPAIIDEARLAMVKRRLQERYKEAADAKEKRRIQFISVPGQATRGPVVVRRREVVRCGAAIGSVKQAPVPSSSRMFRAS</sequence>
<feature type="non-terminal residue" evidence="6">
    <location>
        <position position="1"/>
    </location>
</feature>
<dbReference type="PANTHER" id="PTHR46554">
    <property type="entry name" value="MEDIATOR OF RNA POLYMERASE II TRANSCRIPTION SUBUNIT 26A-RELATED"/>
    <property type="match status" value="1"/>
</dbReference>